<keyword evidence="3" id="KW-1003">Cell membrane</keyword>
<dbReference type="RefSeq" id="WP_094018102.1">
    <property type="nucleotide sequence ID" value="NZ_NMQW01000052.1"/>
</dbReference>
<evidence type="ECO:0000256" key="1">
    <source>
        <dbReference type="ARBA" id="ARBA00004651"/>
    </source>
</evidence>
<dbReference type="AlphaFoldDB" id="A0A229UI82"/>
<protein>
    <submittedName>
        <fullName evidence="9">Protein lplB</fullName>
    </submittedName>
</protein>
<dbReference type="InterPro" id="IPR000515">
    <property type="entry name" value="MetI-like"/>
</dbReference>
<dbReference type="OrthoDB" id="9785836at2"/>
<comment type="subcellular location">
    <subcellularLocation>
        <location evidence="1 7">Cell membrane</location>
        <topology evidence="1 7">Multi-pass membrane protein</topology>
    </subcellularLocation>
</comment>
<dbReference type="Proteomes" id="UP000215509">
    <property type="component" value="Unassembled WGS sequence"/>
</dbReference>
<evidence type="ECO:0000256" key="5">
    <source>
        <dbReference type="ARBA" id="ARBA00022989"/>
    </source>
</evidence>
<dbReference type="GO" id="GO:0005886">
    <property type="term" value="C:plasma membrane"/>
    <property type="evidence" value="ECO:0007669"/>
    <property type="project" value="UniProtKB-SubCell"/>
</dbReference>
<evidence type="ECO:0000313" key="9">
    <source>
        <dbReference type="EMBL" id="OXM83005.1"/>
    </source>
</evidence>
<evidence type="ECO:0000313" key="10">
    <source>
        <dbReference type="Proteomes" id="UP000215509"/>
    </source>
</evidence>
<feature type="transmembrane region" description="Helical" evidence="7">
    <location>
        <begin position="30"/>
        <end position="49"/>
    </location>
</feature>
<dbReference type="SUPFAM" id="SSF161098">
    <property type="entry name" value="MetI-like"/>
    <property type="match status" value="1"/>
</dbReference>
<sequence>MENIVAEKKKSSLETNSSSLMSRVLKSREVYLLLLPGVIWYIIFAYIPMYGLTLAFKTYKANLGIFGSPWIGLENYTYVFRDPAFIESIWKTLWINAGRILFQFPIPIVLALMLNEVRVNRYKKAIQTIYTFPHFLSWIIVASVMINTLNTQGMINGMIKMFGGEAVNFLGSTQIFQSLLYITENWKSSGWVMIIYLAAIAGIDTEQYESAQLDGASRLQTMWYITLPGIQSTIVVMLILSVGNLMNAGFDQIFNISNAATAKAGEILDMYIYRITFQSAADFSFSSAVSLFRSVINFALLLFADQVCKWLGAEGLFPSRKKSVRG</sequence>
<evidence type="ECO:0000256" key="3">
    <source>
        <dbReference type="ARBA" id="ARBA00022475"/>
    </source>
</evidence>
<keyword evidence="2 7" id="KW-0813">Transport</keyword>
<dbReference type="PROSITE" id="PS50928">
    <property type="entry name" value="ABC_TM1"/>
    <property type="match status" value="1"/>
</dbReference>
<keyword evidence="6 7" id="KW-0472">Membrane</keyword>
<keyword evidence="5 7" id="KW-1133">Transmembrane helix</keyword>
<dbReference type="InterPro" id="IPR050809">
    <property type="entry name" value="UgpAE/MalFG_permease"/>
</dbReference>
<dbReference type="EMBL" id="NMQW01000052">
    <property type="protein sequence ID" value="OXM83005.1"/>
    <property type="molecule type" value="Genomic_DNA"/>
</dbReference>
<evidence type="ECO:0000256" key="2">
    <source>
        <dbReference type="ARBA" id="ARBA00022448"/>
    </source>
</evidence>
<evidence type="ECO:0000256" key="6">
    <source>
        <dbReference type="ARBA" id="ARBA00023136"/>
    </source>
</evidence>
<proteinExistence type="inferred from homology"/>
<keyword evidence="10" id="KW-1185">Reference proteome</keyword>
<dbReference type="CDD" id="cd06261">
    <property type="entry name" value="TM_PBP2"/>
    <property type="match status" value="1"/>
</dbReference>
<organism evidence="9 10">
    <name type="scientific">Paenibacillus rigui</name>
    <dbReference type="NCBI Taxonomy" id="554312"/>
    <lineage>
        <taxon>Bacteria</taxon>
        <taxon>Bacillati</taxon>
        <taxon>Bacillota</taxon>
        <taxon>Bacilli</taxon>
        <taxon>Bacillales</taxon>
        <taxon>Paenibacillaceae</taxon>
        <taxon>Paenibacillus</taxon>
    </lineage>
</organism>
<comment type="similarity">
    <text evidence="7">Belongs to the binding-protein-dependent transport system permease family.</text>
</comment>
<accession>A0A229UI82</accession>
<feature type="domain" description="ABC transmembrane type-1" evidence="8">
    <location>
        <begin position="89"/>
        <end position="304"/>
    </location>
</feature>
<evidence type="ECO:0000256" key="4">
    <source>
        <dbReference type="ARBA" id="ARBA00022692"/>
    </source>
</evidence>
<name>A0A229UI82_9BACL</name>
<dbReference type="GO" id="GO:0055085">
    <property type="term" value="P:transmembrane transport"/>
    <property type="evidence" value="ECO:0007669"/>
    <property type="project" value="InterPro"/>
</dbReference>
<dbReference type="PANTHER" id="PTHR43227">
    <property type="entry name" value="BLL4140 PROTEIN"/>
    <property type="match status" value="1"/>
</dbReference>
<reference evidence="9 10" key="1">
    <citation type="submission" date="2017-07" db="EMBL/GenBank/DDBJ databases">
        <title>Genome sequencing and assembly of Paenibacillus rigui.</title>
        <authorList>
            <person name="Mayilraj S."/>
        </authorList>
    </citation>
    <scope>NUCLEOTIDE SEQUENCE [LARGE SCALE GENOMIC DNA]</scope>
    <source>
        <strain evidence="9 10">JCM 16352</strain>
    </source>
</reference>
<comment type="caution">
    <text evidence="9">The sequence shown here is derived from an EMBL/GenBank/DDBJ whole genome shotgun (WGS) entry which is preliminary data.</text>
</comment>
<gene>
    <name evidence="9" type="ORF">CF651_27700</name>
</gene>
<dbReference type="PANTHER" id="PTHR43227:SF11">
    <property type="entry name" value="BLL4140 PROTEIN"/>
    <property type="match status" value="1"/>
</dbReference>
<dbReference type="InterPro" id="IPR035906">
    <property type="entry name" value="MetI-like_sf"/>
</dbReference>
<dbReference type="Pfam" id="PF00528">
    <property type="entry name" value="BPD_transp_1"/>
    <property type="match status" value="1"/>
</dbReference>
<feature type="transmembrane region" description="Helical" evidence="7">
    <location>
        <begin position="135"/>
        <end position="155"/>
    </location>
</feature>
<keyword evidence="4 7" id="KW-0812">Transmembrane</keyword>
<evidence type="ECO:0000256" key="7">
    <source>
        <dbReference type="RuleBase" id="RU363032"/>
    </source>
</evidence>
<feature type="transmembrane region" description="Helical" evidence="7">
    <location>
        <begin position="93"/>
        <end position="114"/>
    </location>
</feature>
<evidence type="ECO:0000259" key="8">
    <source>
        <dbReference type="PROSITE" id="PS50928"/>
    </source>
</evidence>
<feature type="transmembrane region" description="Helical" evidence="7">
    <location>
        <begin position="222"/>
        <end position="242"/>
    </location>
</feature>
<dbReference type="Gene3D" id="1.10.3720.10">
    <property type="entry name" value="MetI-like"/>
    <property type="match status" value="1"/>
</dbReference>